<dbReference type="GO" id="GO:0005886">
    <property type="term" value="C:plasma membrane"/>
    <property type="evidence" value="ECO:0007669"/>
    <property type="project" value="TreeGrafter"/>
</dbReference>
<evidence type="ECO:0000313" key="4">
    <source>
        <dbReference type="Proteomes" id="UP000298714"/>
    </source>
</evidence>
<dbReference type="InterPro" id="IPR058625">
    <property type="entry name" value="MdtA-like_BSH"/>
</dbReference>
<feature type="region of interest" description="Disordered" evidence="1">
    <location>
        <begin position="157"/>
        <end position="182"/>
    </location>
</feature>
<dbReference type="SUPFAM" id="SSF111369">
    <property type="entry name" value="HlyD-like secretion proteins"/>
    <property type="match status" value="1"/>
</dbReference>
<dbReference type="Pfam" id="PF25917">
    <property type="entry name" value="BSH_RND"/>
    <property type="match status" value="1"/>
</dbReference>
<dbReference type="PANTHER" id="PTHR30158:SF10">
    <property type="entry name" value="CATION EFFLUX PUMP"/>
    <property type="match status" value="1"/>
</dbReference>
<reference evidence="4" key="1">
    <citation type="submission" date="2019-04" db="EMBL/GenBank/DDBJ databases">
        <title>Complete genome sequence of Sphingomonas sp. W1-2-3.</title>
        <authorList>
            <person name="Im W.T."/>
        </authorList>
    </citation>
    <scope>NUCLEOTIDE SEQUENCE [LARGE SCALE GENOMIC DNA]</scope>
    <source>
        <strain evidence="4">W1-2-3</strain>
    </source>
</reference>
<dbReference type="AlphaFoldDB" id="A0A4D7CBJ2"/>
<sequence length="182" mass="20727">MGGQASASFEGDLHADEPPCSFFHNPVTWIGRRRSRRPAGVLQQAGGAGTPRNFRFRLLPIVKEVQEWDEYTGRFEAYDFVEVRSRVNGYLQSIHFTDGDIVEKGQLLFQIDPRPFQVALDQAKARLTSALSAQEFAKDLERARELLQRENIPERVFDQRQDSLKTPRPACGPLKPTSIRRS</sequence>
<dbReference type="EMBL" id="CP039704">
    <property type="protein sequence ID" value="QCI78652.1"/>
    <property type="molecule type" value="Genomic_DNA"/>
</dbReference>
<dbReference type="Gene3D" id="2.40.50.100">
    <property type="match status" value="1"/>
</dbReference>
<accession>A0A4D7CBJ2</accession>
<evidence type="ECO:0000256" key="1">
    <source>
        <dbReference type="SAM" id="MobiDB-lite"/>
    </source>
</evidence>
<protein>
    <submittedName>
        <fullName evidence="3">Biotin/lipoyl-binding protein</fullName>
    </submittedName>
</protein>
<evidence type="ECO:0000259" key="2">
    <source>
        <dbReference type="Pfam" id="PF25917"/>
    </source>
</evidence>
<organism evidence="3 4">
    <name type="scientific">Hankyongella ginsenosidimutans</name>
    <dbReference type="NCBI Taxonomy" id="1763828"/>
    <lineage>
        <taxon>Bacteria</taxon>
        <taxon>Pseudomonadati</taxon>
        <taxon>Pseudomonadota</taxon>
        <taxon>Alphaproteobacteria</taxon>
        <taxon>Sphingomonadales</taxon>
        <taxon>Sphingomonadaceae</taxon>
        <taxon>Hankyongella</taxon>
    </lineage>
</organism>
<gene>
    <name evidence="3" type="ORF">E6W36_00435</name>
</gene>
<dbReference type="Gene3D" id="1.10.287.470">
    <property type="entry name" value="Helix hairpin bin"/>
    <property type="match status" value="1"/>
</dbReference>
<name>A0A4D7CBJ2_9SPHN</name>
<dbReference type="PANTHER" id="PTHR30158">
    <property type="entry name" value="ACRA/E-RELATED COMPONENT OF DRUG EFFLUX TRANSPORTER"/>
    <property type="match status" value="1"/>
</dbReference>
<proteinExistence type="predicted"/>
<dbReference type="Proteomes" id="UP000298714">
    <property type="component" value="Chromosome"/>
</dbReference>
<evidence type="ECO:0000313" key="3">
    <source>
        <dbReference type="EMBL" id="QCI78652.1"/>
    </source>
</evidence>
<feature type="domain" description="Multidrug resistance protein MdtA-like barrel-sandwich hybrid" evidence="2">
    <location>
        <begin position="81"/>
        <end position="126"/>
    </location>
</feature>
<dbReference type="GO" id="GO:0046677">
    <property type="term" value="P:response to antibiotic"/>
    <property type="evidence" value="ECO:0007669"/>
    <property type="project" value="TreeGrafter"/>
</dbReference>
<dbReference type="KEGG" id="hgn:E6W36_00435"/>
<keyword evidence="4" id="KW-1185">Reference proteome</keyword>